<accession>A0ABY2H6C3</accession>
<dbReference type="PANTHER" id="PTHR40619:SF3">
    <property type="entry name" value="FUNGAL STAND N-TERMINAL GOODBYE DOMAIN-CONTAINING PROTEIN"/>
    <property type="match status" value="1"/>
</dbReference>
<dbReference type="PANTHER" id="PTHR40619">
    <property type="entry name" value="FUNGAL STAND N-TERMINAL GOODBYE DOMAIN-CONTAINING PROTEIN"/>
    <property type="match status" value="1"/>
</dbReference>
<proteinExistence type="predicted"/>
<keyword evidence="2" id="KW-1185">Reference proteome</keyword>
<protein>
    <submittedName>
        <fullName evidence="1">Uncharacterized protein</fullName>
    </submittedName>
</protein>
<dbReference type="Proteomes" id="UP001642720">
    <property type="component" value="Unassembled WGS sequence"/>
</dbReference>
<gene>
    <name evidence="1" type="ORF">CCMA1212_004261</name>
</gene>
<name>A0ABY2H6C3_9HYPO</name>
<reference evidence="1 2" key="1">
    <citation type="submission" date="2018-01" db="EMBL/GenBank/DDBJ databases">
        <title>Genome characterization of the sugarcane-associated fungus Trichoderma ghanense CCMA-1212 and their application in lignocelulose bioconversion.</title>
        <authorList>
            <person name="Steindorff A.S."/>
            <person name="Mendes T.D."/>
            <person name="Vilela E.S.D."/>
            <person name="Rodrigues D.S."/>
            <person name="Formighieri E.F."/>
            <person name="Melo I.S."/>
            <person name="Favaro L.C.L."/>
        </authorList>
    </citation>
    <scope>NUCLEOTIDE SEQUENCE [LARGE SCALE GENOMIC DNA]</scope>
    <source>
        <strain evidence="1 2">CCMA-1212</strain>
    </source>
</reference>
<sequence length="618" mass="70256">MKNIRRMVVASELLEPSFKLDPSSSEDEVRKWNRLLDRLVETELKATEPSKGAFSLFSRVIVTVGTKKEVIDPWISLIPNEYGLCIVKSSLLILAQLAQRHTEKKQQILDGFLELRKVICDATVGSPKRRSFHTDPQVCESAANLYTAIADAIEKLLEAMLASSASKSSKWHTKLTRTKNKSGIDNHLDVVDIMKLVHDAAKGFEASVNRCRDEHIQTTHVKVEEVWHVTVETATQIGTMSDQMSSGFESVSQHLTKNSQDMEAFYEELLKLQTILKSREDATAGLLKLLEEESTKRKAMAKRLAEKDRELQLYKSSQQVSPGETRNSKATISFKRLLRILYNPTPGQIQAGNNSINFERLLEHRDEDLETVLSWGSRIEPNAQAQAYSIFNQDRFFEWMRSEHPDMLLVDGNLFVRGALSLEKISGMSLVSANLVLSLSSLDPSAVILHFHCSLHSNHDDDWYGPAGLIRSVIIQVLVTLYDRDQLDLNILNQRSFVMALENHNLDDLCTLLHQLVGQFSPETAVFLIVDGISWFDLDSRGLYRKSIMVLENLQSIVEDDHLRPMFKVLMTSPTRSSWRMRDAIDEAYRLGLPLGRLDPLRISQRRVARSLSREREM</sequence>
<organism evidence="1 2">
    <name type="scientific">Trichoderma ghanense</name>
    <dbReference type="NCBI Taxonomy" id="65468"/>
    <lineage>
        <taxon>Eukaryota</taxon>
        <taxon>Fungi</taxon>
        <taxon>Dikarya</taxon>
        <taxon>Ascomycota</taxon>
        <taxon>Pezizomycotina</taxon>
        <taxon>Sordariomycetes</taxon>
        <taxon>Hypocreomycetidae</taxon>
        <taxon>Hypocreales</taxon>
        <taxon>Hypocreaceae</taxon>
        <taxon>Trichoderma</taxon>
    </lineage>
</organism>
<evidence type="ECO:0000313" key="1">
    <source>
        <dbReference type="EMBL" id="TFB03636.1"/>
    </source>
</evidence>
<dbReference type="RefSeq" id="XP_073559837.1">
    <property type="nucleotide sequence ID" value="XM_073701576.1"/>
</dbReference>
<evidence type="ECO:0000313" key="2">
    <source>
        <dbReference type="Proteomes" id="UP001642720"/>
    </source>
</evidence>
<dbReference type="EMBL" id="PPTA01000005">
    <property type="protein sequence ID" value="TFB03636.1"/>
    <property type="molecule type" value="Genomic_DNA"/>
</dbReference>
<comment type="caution">
    <text evidence="1">The sequence shown here is derived from an EMBL/GenBank/DDBJ whole genome shotgun (WGS) entry which is preliminary data.</text>
</comment>
<dbReference type="GeneID" id="300576026"/>